<evidence type="ECO:0000256" key="1">
    <source>
        <dbReference type="ARBA" id="ARBA00006484"/>
    </source>
</evidence>
<dbReference type="EMBL" id="JBHSWT010000688">
    <property type="protein sequence ID" value="MFC6772211.1"/>
    <property type="molecule type" value="Genomic_DNA"/>
</dbReference>
<comment type="caution">
    <text evidence="3">The sequence shown here is derived from an EMBL/GenBank/DDBJ whole genome shotgun (WGS) entry which is preliminary data.</text>
</comment>
<dbReference type="Pfam" id="PF13561">
    <property type="entry name" value="adh_short_C2"/>
    <property type="match status" value="1"/>
</dbReference>
<sequence length="269" mass="28763">MSQNILSIAGTVAIVTGSTRGIGEAVAKRLAEAGASVVVSGRTESDGTEVVDSITSAGGTAKFIQTDMRTPDDIQALIETTVAEFGGLDILVNNAGFETDTAPDEVDIETWDAIIDTDLRAYWLAAKYAYPYLVESDYAAVVNVSSNHSLQTQPKKFPYNVVKAGIDNMTQSMAVAWGIDGIRVNSVNPGWTKVERITESLTDEELAYLDRVHPLGRIGNPEDVGNAVLYLVSELSGFVTGESLVVDGGRTSVLQDDLYLNDHGLSLDD</sequence>
<dbReference type="EC" id="1.1.1.-" evidence="3"/>
<dbReference type="SUPFAM" id="SSF51735">
    <property type="entry name" value="NAD(P)-binding Rossmann-fold domains"/>
    <property type="match status" value="1"/>
</dbReference>
<keyword evidence="2 3" id="KW-0560">Oxidoreductase</keyword>
<dbReference type="GO" id="GO:0016491">
    <property type="term" value="F:oxidoreductase activity"/>
    <property type="evidence" value="ECO:0007669"/>
    <property type="project" value="UniProtKB-KW"/>
</dbReference>
<reference evidence="3 4" key="1">
    <citation type="journal article" date="2019" name="Int. J. Syst. Evol. Microbiol.">
        <title>The Global Catalogue of Microorganisms (GCM) 10K type strain sequencing project: providing services to taxonomists for standard genome sequencing and annotation.</title>
        <authorList>
            <consortium name="The Broad Institute Genomics Platform"/>
            <consortium name="The Broad Institute Genome Sequencing Center for Infectious Disease"/>
            <person name="Wu L."/>
            <person name="Ma J."/>
        </authorList>
    </citation>
    <scope>NUCLEOTIDE SEQUENCE [LARGE SCALE GENOMIC DNA]</scope>
    <source>
        <strain evidence="3 4">PJ61</strain>
    </source>
</reference>
<dbReference type="CDD" id="cd05233">
    <property type="entry name" value="SDR_c"/>
    <property type="match status" value="1"/>
</dbReference>
<dbReference type="FunFam" id="3.40.50.720:FF:000084">
    <property type="entry name" value="Short-chain dehydrogenase reductase"/>
    <property type="match status" value="1"/>
</dbReference>
<dbReference type="InterPro" id="IPR002347">
    <property type="entry name" value="SDR_fam"/>
</dbReference>
<proteinExistence type="inferred from homology"/>
<dbReference type="Gene3D" id="3.40.50.720">
    <property type="entry name" value="NAD(P)-binding Rossmann-like Domain"/>
    <property type="match status" value="1"/>
</dbReference>
<dbReference type="NCBIfam" id="NF005559">
    <property type="entry name" value="PRK07231.1"/>
    <property type="match status" value="1"/>
</dbReference>
<dbReference type="PANTHER" id="PTHR43639">
    <property type="entry name" value="OXIDOREDUCTASE, SHORT-CHAIN DEHYDROGENASE/REDUCTASE FAMILY (AFU_ORTHOLOGUE AFUA_5G02870)"/>
    <property type="match status" value="1"/>
</dbReference>
<protein>
    <submittedName>
        <fullName evidence="3">SDR family NAD(P)-dependent oxidoreductase</fullName>
        <ecNumber evidence="3">1.1.1.-</ecNumber>
    </submittedName>
</protein>
<evidence type="ECO:0000313" key="4">
    <source>
        <dbReference type="Proteomes" id="UP001596274"/>
    </source>
</evidence>
<keyword evidence="4" id="KW-1185">Reference proteome</keyword>
<gene>
    <name evidence="3" type="ORF">ACFQDD_11915</name>
</gene>
<comment type="similarity">
    <text evidence="1">Belongs to the short-chain dehydrogenases/reductases (SDR) family.</text>
</comment>
<dbReference type="AlphaFoldDB" id="A0ABD5T9K8"/>
<evidence type="ECO:0000313" key="3">
    <source>
        <dbReference type="EMBL" id="MFC6772211.1"/>
    </source>
</evidence>
<dbReference type="PANTHER" id="PTHR43639:SF1">
    <property type="entry name" value="SHORT-CHAIN DEHYDROGENASE_REDUCTASE FAMILY PROTEIN"/>
    <property type="match status" value="1"/>
</dbReference>
<dbReference type="InterPro" id="IPR036291">
    <property type="entry name" value="NAD(P)-bd_dom_sf"/>
</dbReference>
<accession>A0ABD5T9K8</accession>
<dbReference type="PRINTS" id="PR00081">
    <property type="entry name" value="GDHRDH"/>
</dbReference>
<name>A0ABD5T9K8_9EURY</name>
<dbReference type="PRINTS" id="PR00080">
    <property type="entry name" value="SDRFAMILY"/>
</dbReference>
<evidence type="ECO:0000256" key="2">
    <source>
        <dbReference type="ARBA" id="ARBA00023002"/>
    </source>
</evidence>
<dbReference type="Proteomes" id="UP001596274">
    <property type="component" value="Unassembled WGS sequence"/>
</dbReference>
<organism evidence="3 4">
    <name type="scientific">Halorubrum pallidum</name>
    <dbReference type="NCBI Taxonomy" id="1526114"/>
    <lineage>
        <taxon>Archaea</taxon>
        <taxon>Methanobacteriati</taxon>
        <taxon>Methanobacteriota</taxon>
        <taxon>Stenosarchaea group</taxon>
        <taxon>Halobacteria</taxon>
        <taxon>Halobacteriales</taxon>
        <taxon>Haloferacaceae</taxon>
        <taxon>Halorubrum</taxon>
    </lineage>
</organism>